<reference evidence="2" key="1">
    <citation type="submission" date="2016-11" db="UniProtKB">
        <authorList>
            <consortium name="WormBaseParasite"/>
        </authorList>
    </citation>
    <scope>IDENTIFICATION</scope>
</reference>
<organism evidence="1 2">
    <name type="scientific">Steinernema glaseri</name>
    <dbReference type="NCBI Taxonomy" id="37863"/>
    <lineage>
        <taxon>Eukaryota</taxon>
        <taxon>Metazoa</taxon>
        <taxon>Ecdysozoa</taxon>
        <taxon>Nematoda</taxon>
        <taxon>Chromadorea</taxon>
        <taxon>Rhabditida</taxon>
        <taxon>Tylenchina</taxon>
        <taxon>Panagrolaimomorpha</taxon>
        <taxon>Strongyloidoidea</taxon>
        <taxon>Steinernematidae</taxon>
        <taxon>Steinernema</taxon>
    </lineage>
</organism>
<protein>
    <submittedName>
        <fullName evidence="2">Dirigent protein</fullName>
    </submittedName>
</protein>
<proteinExistence type="predicted"/>
<sequence length="71" mass="7648">MTNPSLLSGELAVASRNDGDGIAFLSGKAEDGYLHEYVWIGGVMAPLVKFVNHCTVHAFSAIVFYEKVESS</sequence>
<accession>A0A1I7Z9H5</accession>
<name>A0A1I7Z9H5_9BILA</name>
<dbReference type="Proteomes" id="UP000095287">
    <property type="component" value="Unplaced"/>
</dbReference>
<dbReference type="AlphaFoldDB" id="A0A1I7Z9H5"/>
<keyword evidence="1" id="KW-1185">Reference proteome</keyword>
<evidence type="ECO:0000313" key="1">
    <source>
        <dbReference type="Proteomes" id="UP000095287"/>
    </source>
</evidence>
<dbReference type="WBParaSite" id="L893_g2426.t1">
    <property type="protein sequence ID" value="L893_g2426.t1"/>
    <property type="gene ID" value="L893_g2426"/>
</dbReference>
<evidence type="ECO:0000313" key="2">
    <source>
        <dbReference type="WBParaSite" id="L893_g2426.t1"/>
    </source>
</evidence>